<dbReference type="RefSeq" id="WP_132875576.1">
    <property type="nucleotide sequence ID" value="NZ_SLXQ01000001.1"/>
</dbReference>
<dbReference type="AlphaFoldDB" id="A0A4R2R2R3"/>
<dbReference type="InterPro" id="IPR026496">
    <property type="entry name" value="GRASP_targ"/>
</dbReference>
<gene>
    <name evidence="2" type="ORF">EV191_1011004</name>
</gene>
<feature type="region of interest" description="Disordered" evidence="1">
    <location>
        <begin position="81"/>
        <end position="111"/>
    </location>
</feature>
<evidence type="ECO:0000256" key="1">
    <source>
        <dbReference type="SAM" id="MobiDB-lite"/>
    </source>
</evidence>
<protein>
    <submittedName>
        <fullName evidence="2">Putative ATP-grasp target RiPP</fullName>
    </submittedName>
</protein>
<reference evidence="2 3" key="1">
    <citation type="submission" date="2019-03" db="EMBL/GenBank/DDBJ databases">
        <title>Genomic Encyclopedia of Type Strains, Phase IV (KMG-IV): sequencing the most valuable type-strain genomes for metagenomic binning, comparative biology and taxonomic classification.</title>
        <authorList>
            <person name="Goeker M."/>
        </authorList>
    </citation>
    <scope>NUCLEOTIDE SEQUENCE [LARGE SCALE GENOMIC DNA]</scope>
    <source>
        <strain evidence="2 3">DSM 45765</strain>
    </source>
</reference>
<accession>A0A4R2R2R3</accession>
<keyword evidence="3" id="KW-1185">Reference proteome</keyword>
<comment type="caution">
    <text evidence="2">The sequence shown here is derived from an EMBL/GenBank/DDBJ whole genome shotgun (WGS) entry which is preliminary data.</text>
</comment>
<organism evidence="2 3">
    <name type="scientific">Tamaricihabitans halophyticus</name>
    <dbReference type="NCBI Taxonomy" id="1262583"/>
    <lineage>
        <taxon>Bacteria</taxon>
        <taxon>Bacillati</taxon>
        <taxon>Actinomycetota</taxon>
        <taxon>Actinomycetes</taxon>
        <taxon>Pseudonocardiales</taxon>
        <taxon>Pseudonocardiaceae</taxon>
        <taxon>Tamaricihabitans</taxon>
    </lineage>
</organism>
<dbReference type="EMBL" id="SLXQ01000001">
    <property type="protein sequence ID" value="TCP57052.1"/>
    <property type="molecule type" value="Genomic_DNA"/>
</dbReference>
<proteinExistence type="predicted"/>
<name>A0A4R2R2R3_9PSEU</name>
<dbReference type="NCBIfam" id="TIGR04186">
    <property type="entry name" value="GRASP_targ"/>
    <property type="match status" value="1"/>
</dbReference>
<dbReference type="OrthoDB" id="3831512at2"/>
<feature type="compositionally biased region" description="Polar residues" evidence="1">
    <location>
        <begin position="88"/>
        <end position="98"/>
    </location>
</feature>
<sequence length="111" mass="12061">MSIAKPEGRPGSVVFPASDQFPLGRAYGRVDSTGEPASTARPFGLTLGVRPKRVDRLNLAELSYDEEAQVGLLRHGGELVRLGRHTDGQTNTQTNSDGHQGYDSDTDHRED</sequence>
<evidence type="ECO:0000313" key="3">
    <source>
        <dbReference type="Proteomes" id="UP000294911"/>
    </source>
</evidence>
<evidence type="ECO:0000313" key="2">
    <source>
        <dbReference type="EMBL" id="TCP57052.1"/>
    </source>
</evidence>
<dbReference type="Proteomes" id="UP000294911">
    <property type="component" value="Unassembled WGS sequence"/>
</dbReference>
<feature type="compositionally biased region" description="Basic and acidic residues" evidence="1">
    <location>
        <begin position="100"/>
        <end position="111"/>
    </location>
</feature>